<keyword evidence="3" id="KW-1185">Reference proteome</keyword>
<evidence type="ECO:0008006" key="4">
    <source>
        <dbReference type="Google" id="ProtNLM"/>
    </source>
</evidence>
<dbReference type="GeneID" id="82535970"/>
<sequence>MYYGDTPRTPKIYFTYTTSSLLDLMRFDVIDKIELINQPLLMLVGDKADTAYMSEAAYKEAASKDKRLHKLKHNTYPNLLQKRSGGRGTRRA</sequence>
<comment type="caution">
    <text evidence="2">The sequence shown here is derived from an EMBL/GenBank/DDBJ whole genome shotgun (WGS) entry which is preliminary data.</text>
</comment>
<gene>
    <name evidence="2" type="ORF">CQA43_06665</name>
</gene>
<evidence type="ECO:0000256" key="1">
    <source>
        <dbReference type="SAM" id="MobiDB-lite"/>
    </source>
</evidence>
<dbReference type="Gene3D" id="1.10.10.800">
    <property type="match status" value="1"/>
</dbReference>
<dbReference type="AlphaFoldDB" id="A0A3D8IC09"/>
<name>A0A3D8IC09_9HELI</name>
<evidence type="ECO:0000313" key="3">
    <source>
        <dbReference type="Proteomes" id="UP000256650"/>
    </source>
</evidence>
<dbReference type="Gene3D" id="3.40.50.1820">
    <property type="entry name" value="alpha/beta hydrolase"/>
    <property type="match status" value="1"/>
</dbReference>
<dbReference type="RefSeq" id="WP_115551841.1">
    <property type="nucleotide sequence ID" value="NZ_CAPHNE010000135.1"/>
</dbReference>
<reference evidence="2 3" key="1">
    <citation type="submission" date="2018-04" db="EMBL/GenBank/DDBJ databases">
        <title>Novel Campyloabacter and Helicobacter Species and Strains.</title>
        <authorList>
            <person name="Mannion A.J."/>
            <person name="Shen Z."/>
            <person name="Fox J.G."/>
        </authorList>
    </citation>
    <scope>NUCLEOTIDE SEQUENCE [LARGE SCALE GENOMIC DNA]</scope>
    <source>
        <strain evidence="2 3">MIT 99-5101</strain>
    </source>
</reference>
<feature type="region of interest" description="Disordered" evidence="1">
    <location>
        <begin position="70"/>
        <end position="92"/>
    </location>
</feature>
<protein>
    <recommendedName>
        <fullName evidence="4">Alpha/beta hydrolase</fullName>
    </recommendedName>
</protein>
<evidence type="ECO:0000313" key="2">
    <source>
        <dbReference type="EMBL" id="RDU62575.1"/>
    </source>
</evidence>
<organism evidence="2 3">
    <name type="scientific">Helicobacter ganmani</name>
    <dbReference type="NCBI Taxonomy" id="60246"/>
    <lineage>
        <taxon>Bacteria</taxon>
        <taxon>Pseudomonadati</taxon>
        <taxon>Campylobacterota</taxon>
        <taxon>Epsilonproteobacteria</taxon>
        <taxon>Campylobacterales</taxon>
        <taxon>Helicobacteraceae</taxon>
        <taxon>Helicobacter</taxon>
    </lineage>
</organism>
<dbReference type="Proteomes" id="UP000256650">
    <property type="component" value="Unassembled WGS sequence"/>
</dbReference>
<proteinExistence type="predicted"/>
<accession>A0A3D8IC09</accession>
<dbReference type="OrthoDB" id="9805123at2"/>
<dbReference type="EMBL" id="NXLS01000006">
    <property type="protein sequence ID" value="RDU62575.1"/>
    <property type="molecule type" value="Genomic_DNA"/>
</dbReference>
<dbReference type="InterPro" id="IPR029058">
    <property type="entry name" value="AB_hydrolase_fold"/>
</dbReference>